<dbReference type="Pfam" id="PF13625">
    <property type="entry name" value="Helicase_C_3"/>
    <property type="match status" value="1"/>
</dbReference>
<keyword evidence="4" id="KW-1185">Reference proteome</keyword>
<protein>
    <submittedName>
        <fullName evidence="3">Helicase-associated domain-containing protein</fullName>
    </submittedName>
</protein>
<feature type="region of interest" description="Disordered" evidence="1">
    <location>
        <begin position="471"/>
        <end position="496"/>
    </location>
</feature>
<dbReference type="GO" id="GO:0004386">
    <property type="term" value="F:helicase activity"/>
    <property type="evidence" value="ECO:0007669"/>
    <property type="project" value="UniProtKB-KW"/>
</dbReference>
<evidence type="ECO:0000256" key="1">
    <source>
        <dbReference type="SAM" id="MobiDB-lite"/>
    </source>
</evidence>
<proteinExistence type="predicted"/>
<comment type="caution">
    <text evidence="3">The sequence shown here is derived from an EMBL/GenBank/DDBJ whole genome shotgun (WGS) entry which is preliminary data.</text>
</comment>
<dbReference type="RefSeq" id="WP_375353938.1">
    <property type="nucleotide sequence ID" value="NZ_JBHHMI010000003.1"/>
</dbReference>
<evidence type="ECO:0000313" key="4">
    <source>
        <dbReference type="Proteomes" id="UP001580346"/>
    </source>
</evidence>
<sequence length="630" mass="69908">MMTEMVRKEAEGTLIGLTPEERLLLKHCFIRYAGQPMEEAAPVRLLAGRLSGAECRIAVLGLRQKGWLDAVVKTWGERLLFIPAVRLPGLYRLLLSKERGTPDAGGQPETLLEAGEGMEARLLHVLAWIVRNGLPLTSKGTVHKRALTRMNELSPFKESSLRSLGLQYAHSDIYSLPAAVLLDLLLSLGLLVKDTSAYTVHTPALFSWIRLPQTQMSRWILLTVMERYGRSNPAAQHVRGLLCSAGTRTEEWLAVDPLLELLRQAEAVVDLDLREEADQWMTVLAEFGLADKGMTDAGSLFIRWRIPAAEMLKPDFSPAEPEQNGFYVQPDFEIIVPPECGFEIRWLLECCAGQTSAGRMSMYRLSRESITEAVESGMELQALEGFLMAYSFNGIPDNVLHAIRQWAGGTARTSFAAVTLLRCRSREEADIAAGDPRLSGLLERLGEHDFIIPPGEEERVRKALAAIGLTPRKGTEGSGSSVPSFPLPSQESLGTSAEPEHADFYAEGRPGLVYSGKTLHFYDKDAEVPSPESFFPGRSSVPSSWTSQLRSYHPSTARQIMEQAVEWQTAVMLRSGDQDMVWLPEAVSGGAEWQVTGWFRSPEGTDRQAKTVLKPSDWREMRLLLPIPLV</sequence>
<feature type="domain" description="Helicase XPB/Ssl2 N-terminal" evidence="2">
    <location>
        <begin position="327"/>
        <end position="441"/>
    </location>
</feature>
<keyword evidence="3" id="KW-0378">Hydrolase</keyword>
<organism evidence="3 4">
    <name type="scientific">Paenibacillus enshidis</name>
    <dbReference type="NCBI Taxonomy" id="1458439"/>
    <lineage>
        <taxon>Bacteria</taxon>
        <taxon>Bacillati</taxon>
        <taxon>Bacillota</taxon>
        <taxon>Bacilli</taxon>
        <taxon>Bacillales</taxon>
        <taxon>Paenibacillaceae</taxon>
        <taxon>Paenibacillus</taxon>
    </lineage>
</organism>
<accession>A0ABV5AT15</accession>
<feature type="compositionally biased region" description="Polar residues" evidence="1">
    <location>
        <begin position="478"/>
        <end position="495"/>
    </location>
</feature>
<keyword evidence="3" id="KW-0067">ATP-binding</keyword>
<dbReference type="EMBL" id="JBHHMI010000003">
    <property type="protein sequence ID" value="MFB5266321.1"/>
    <property type="molecule type" value="Genomic_DNA"/>
</dbReference>
<evidence type="ECO:0000313" key="3">
    <source>
        <dbReference type="EMBL" id="MFB5266321.1"/>
    </source>
</evidence>
<gene>
    <name evidence="3" type="ORF">ACE41H_05910</name>
</gene>
<dbReference type="Proteomes" id="UP001580346">
    <property type="component" value="Unassembled WGS sequence"/>
</dbReference>
<evidence type="ECO:0000259" key="2">
    <source>
        <dbReference type="Pfam" id="PF13625"/>
    </source>
</evidence>
<keyword evidence="3" id="KW-0547">Nucleotide-binding</keyword>
<keyword evidence="3" id="KW-0347">Helicase</keyword>
<dbReference type="InterPro" id="IPR032830">
    <property type="entry name" value="XPB/Ssl2_N"/>
</dbReference>
<reference evidence="3 4" key="1">
    <citation type="submission" date="2024-09" db="EMBL/GenBank/DDBJ databases">
        <title>Paenibacillus zeirhizospherea sp. nov., isolated from surface of the maize (Zea mays) roots in a horticulture field, Hungary.</title>
        <authorList>
            <person name="Marton D."/>
            <person name="Farkas M."/>
            <person name="Bedics A."/>
            <person name="Toth E."/>
            <person name="Tancsics A."/>
            <person name="Boka K."/>
            <person name="Maroti G."/>
            <person name="Kriszt B."/>
            <person name="Cserhati M."/>
        </authorList>
    </citation>
    <scope>NUCLEOTIDE SEQUENCE [LARGE SCALE GENOMIC DNA]</scope>
    <source>
        <strain evidence="3 4">KCTC 33519</strain>
    </source>
</reference>
<name>A0ABV5AT15_9BACL</name>